<reference evidence="2 3" key="1">
    <citation type="journal article" date="2020" name="ISME J.">
        <title>Uncovering the hidden diversity of litter-decomposition mechanisms in mushroom-forming fungi.</title>
        <authorList>
            <person name="Floudas D."/>
            <person name="Bentzer J."/>
            <person name="Ahren D."/>
            <person name="Johansson T."/>
            <person name="Persson P."/>
            <person name="Tunlid A."/>
        </authorList>
    </citation>
    <scope>NUCLEOTIDE SEQUENCE [LARGE SCALE GENOMIC DNA]</scope>
    <source>
        <strain evidence="2 3">CBS 175.51</strain>
    </source>
</reference>
<feature type="region of interest" description="Disordered" evidence="1">
    <location>
        <begin position="351"/>
        <end position="380"/>
    </location>
</feature>
<feature type="compositionally biased region" description="Basic and acidic residues" evidence="1">
    <location>
        <begin position="351"/>
        <end position="379"/>
    </location>
</feature>
<dbReference type="AlphaFoldDB" id="A0A8H5EYW7"/>
<comment type="caution">
    <text evidence="2">The sequence shown here is derived from an EMBL/GenBank/DDBJ whole genome shotgun (WGS) entry which is preliminary data.</text>
</comment>
<dbReference type="Proteomes" id="UP000541558">
    <property type="component" value="Unassembled WGS sequence"/>
</dbReference>
<proteinExistence type="predicted"/>
<evidence type="ECO:0000313" key="2">
    <source>
        <dbReference type="EMBL" id="KAF5317143.1"/>
    </source>
</evidence>
<dbReference type="EMBL" id="JAACJK010000219">
    <property type="protein sequence ID" value="KAF5317143.1"/>
    <property type="molecule type" value="Genomic_DNA"/>
</dbReference>
<evidence type="ECO:0000313" key="3">
    <source>
        <dbReference type="Proteomes" id="UP000541558"/>
    </source>
</evidence>
<keyword evidence="3" id="KW-1185">Reference proteome</keyword>
<protein>
    <submittedName>
        <fullName evidence="2">Uncharacterized protein</fullName>
    </submittedName>
</protein>
<sequence length="398" mass="45981">MESSFNVVQMGSRLGAYLNDEVYCWGLVSFLVDGYVFNVPGNPFSMGSEYFATKYLQSNGSGPVALEGVTPSQFRTFLKLVFPIHSTSTKIALSKPEWLVILTLSTLWHFLDLRKLAIEHLDPQMGDPIELIVVGRAECVPRWVMTGYEALVFKPGPITEEESDGIGDRTAVRLYIIRHTLRDPEGLLGMGANINGLIRERFREEMDALERGDNERKSPATILQEKVEAEEAKQLRVEAALLKMLLEEGENARRMKEEEERLRRLKEEEDKKKEIAKLKAKEEEEKERARLEERNARLREEEKKERSRLEEERKVAEEKSARLEKEKQAAEEEERKAKLAEVWKEFLDEKQKENQKLQGELAERTRMRDAKKKMEEEAARPVSMAVWVVESLLKGRQS</sequence>
<gene>
    <name evidence="2" type="ORF">D9611_003716</name>
</gene>
<dbReference type="OrthoDB" id="3193844at2759"/>
<feature type="region of interest" description="Disordered" evidence="1">
    <location>
        <begin position="273"/>
        <end position="331"/>
    </location>
</feature>
<organism evidence="2 3">
    <name type="scientific">Ephemerocybe angulata</name>
    <dbReference type="NCBI Taxonomy" id="980116"/>
    <lineage>
        <taxon>Eukaryota</taxon>
        <taxon>Fungi</taxon>
        <taxon>Dikarya</taxon>
        <taxon>Basidiomycota</taxon>
        <taxon>Agaricomycotina</taxon>
        <taxon>Agaricomycetes</taxon>
        <taxon>Agaricomycetidae</taxon>
        <taxon>Agaricales</taxon>
        <taxon>Agaricineae</taxon>
        <taxon>Psathyrellaceae</taxon>
        <taxon>Ephemerocybe</taxon>
    </lineage>
</organism>
<evidence type="ECO:0000256" key="1">
    <source>
        <dbReference type="SAM" id="MobiDB-lite"/>
    </source>
</evidence>
<name>A0A8H5EYW7_9AGAR</name>
<accession>A0A8H5EYW7</accession>